<keyword evidence="1" id="KW-0175">Coiled coil</keyword>
<dbReference type="Proteomes" id="UP000188998">
    <property type="component" value="Unassembled WGS sequence"/>
</dbReference>
<proteinExistence type="predicted"/>
<feature type="coiled-coil region" evidence="1">
    <location>
        <begin position="14"/>
        <end position="48"/>
    </location>
</feature>
<dbReference type="RefSeq" id="WP_059366360.1">
    <property type="nucleotide sequence ID" value="NZ_BBXJ01000001.1"/>
</dbReference>
<evidence type="ECO:0000313" key="3">
    <source>
        <dbReference type="Proteomes" id="UP000188998"/>
    </source>
</evidence>
<reference evidence="2 3" key="1">
    <citation type="submission" date="2016-10" db="EMBL/GenBank/DDBJ databases">
        <title>Rodentibacter gen. nov. and new species.</title>
        <authorList>
            <person name="Christensen H."/>
        </authorList>
    </citation>
    <scope>NUCLEOTIDE SEQUENCE [LARGE SCALE GENOMIC DNA]</scope>
    <source>
        <strain evidence="2 3">199137021</strain>
    </source>
</reference>
<organism evidence="2 3">
    <name type="scientific">Rodentibacter caecimuris</name>
    <dbReference type="NCBI Taxonomy" id="1796644"/>
    <lineage>
        <taxon>Bacteria</taxon>
        <taxon>Pseudomonadati</taxon>
        <taxon>Pseudomonadota</taxon>
        <taxon>Gammaproteobacteria</taxon>
        <taxon>Pasteurellales</taxon>
        <taxon>Pasteurellaceae</taxon>
        <taxon>Rodentibacter</taxon>
    </lineage>
</organism>
<keyword evidence="3" id="KW-1185">Reference proteome</keyword>
<comment type="caution">
    <text evidence="2">The sequence shown here is derived from an EMBL/GenBank/DDBJ whole genome shotgun (WGS) entry which is preliminary data.</text>
</comment>
<sequence length="167" mass="20023">MAESHLISQLTKLIESSYKEKAILEHQLDQLKQQKSDLEDKILCFENTLIYIEPNFDLRQINTQFNVSRLIKPRLFKQNLQLLVARVFKQSDSWKTLYFITDAALELDTGKNYPPPQREHELAVARVLKELYKKGIIERKEVELHKRTIKRRFFRRSEWRLKPLAQE</sequence>
<evidence type="ECO:0000313" key="2">
    <source>
        <dbReference type="EMBL" id="OOF71835.1"/>
    </source>
</evidence>
<evidence type="ECO:0000256" key="1">
    <source>
        <dbReference type="SAM" id="Coils"/>
    </source>
</evidence>
<dbReference type="AlphaFoldDB" id="A0AAJ3K4H9"/>
<name>A0AAJ3K4H9_9PAST</name>
<gene>
    <name evidence="2" type="ORF">BKG90_07185</name>
</gene>
<dbReference type="EMBL" id="MLAB01000031">
    <property type="protein sequence ID" value="OOF71835.1"/>
    <property type="molecule type" value="Genomic_DNA"/>
</dbReference>
<accession>A0AAJ3K4H9</accession>
<protein>
    <submittedName>
        <fullName evidence="2">Uncharacterized protein</fullName>
    </submittedName>
</protein>